<dbReference type="AlphaFoldDB" id="A0A165R0B5"/>
<dbReference type="InParanoid" id="A0A165R0B5"/>
<evidence type="ECO:0000313" key="2">
    <source>
        <dbReference type="Proteomes" id="UP000077266"/>
    </source>
</evidence>
<sequence length="503" mass="54640">MAVGCVRTDGCGSYATGLLRTRAIFLCCVAPTATPLQHVPASRSSGDVLSLIALAVPRTSRSVVDPALLSLRALNREARFYVGPLLRLRLTLPAGHLARRALAEAASGRPWKHIVTLDLGAHAERLAETLSIAGSDFLPNLKHMCIYARVEWNAAGHPNVDPLAAIESLASMSRLTTLGLEFADFDALDASLLINALVLLPGLHLSLSTGHAAYILPASGLRTVCLGTLRLDAATFNSLDRCHALHTLTDVTGIALVESDPDRLPKSGWGSPAHQALEPERVLAWLRAPSVVIPYAEKLVYFCVIWVNVSPPMAAAVGELVALETLLWHPCTDTDSVYMAQWEVYERNIQSRPAPSKFIDDGYAGSWLGKEGHAQFDFLIDNVMPKLPKLAVLHIGLCPCETNGYSDLDQVEDMWARASAHGEVMKCFKKLQIGLVSGPSYHPGAMWQSPAEVEQRVMPFTYTDRVTASQSAYIVHGLHARDVEGRDAFNPFGLCTGSRLSEW</sequence>
<accession>A0A165R0B5</accession>
<gene>
    <name evidence="1" type="ORF">EXIGLDRAFT_758607</name>
</gene>
<organism evidence="1 2">
    <name type="scientific">Exidia glandulosa HHB12029</name>
    <dbReference type="NCBI Taxonomy" id="1314781"/>
    <lineage>
        <taxon>Eukaryota</taxon>
        <taxon>Fungi</taxon>
        <taxon>Dikarya</taxon>
        <taxon>Basidiomycota</taxon>
        <taxon>Agaricomycotina</taxon>
        <taxon>Agaricomycetes</taxon>
        <taxon>Auriculariales</taxon>
        <taxon>Exidiaceae</taxon>
        <taxon>Exidia</taxon>
    </lineage>
</organism>
<reference evidence="1 2" key="1">
    <citation type="journal article" date="2016" name="Mol. Biol. Evol.">
        <title>Comparative Genomics of Early-Diverging Mushroom-Forming Fungi Provides Insights into the Origins of Lignocellulose Decay Capabilities.</title>
        <authorList>
            <person name="Nagy L.G."/>
            <person name="Riley R."/>
            <person name="Tritt A."/>
            <person name="Adam C."/>
            <person name="Daum C."/>
            <person name="Floudas D."/>
            <person name="Sun H."/>
            <person name="Yadav J.S."/>
            <person name="Pangilinan J."/>
            <person name="Larsson K.H."/>
            <person name="Matsuura K."/>
            <person name="Barry K."/>
            <person name="Labutti K."/>
            <person name="Kuo R."/>
            <person name="Ohm R.A."/>
            <person name="Bhattacharya S.S."/>
            <person name="Shirouzu T."/>
            <person name="Yoshinaga Y."/>
            <person name="Martin F.M."/>
            <person name="Grigoriev I.V."/>
            <person name="Hibbett D.S."/>
        </authorList>
    </citation>
    <scope>NUCLEOTIDE SEQUENCE [LARGE SCALE GENOMIC DNA]</scope>
    <source>
        <strain evidence="1 2">HHB12029</strain>
    </source>
</reference>
<name>A0A165R0B5_EXIGL</name>
<dbReference type="EMBL" id="KV425882">
    <property type="protein sequence ID" value="KZW04312.1"/>
    <property type="molecule type" value="Genomic_DNA"/>
</dbReference>
<evidence type="ECO:0000313" key="1">
    <source>
        <dbReference type="EMBL" id="KZW04312.1"/>
    </source>
</evidence>
<protein>
    <submittedName>
        <fullName evidence="1">Uncharacterized protein</fullName>
    </submittedName>
</protein>
<keyword evidence="2" id="KW-1185">Reference proteome</keyword>
<dbReference type="Proteomes" id="UP000077266">
    <property type="component" value="Unassembled WGS sequence"/>
</dbReference>
<proteinExistence type="predicted"/>